<keyword evidence="4" id="KW-0378">Hydrolase</keyword>
<keyword evidence="10" id="KW-1185">Reference proteome</keyword>
<keyword evidence="7" id="KW-0539">Nucleus</keyword>
<evidence type="ECO:0000256" key="5">
    <source>
        <dbReference type="ARBA" id="ARBA00022840"/>
    </source>
</evidence>
<sequence length="135" mass="15642">MRENRTCSRPEDAVESFLADDCSSDENTDYNVVPGEKPNSNNEALRKNHNGFLHGNWWSDLLENNCKEVDYSGKMVLLLDILTMSSNNGDKALVFSQSLLTLDLIELYLSKLTRPGKKGKYWKRRKDWYRCVYLV</sequence>
<evidence type="ECO:0000256" key="2">
    <source>
        <dbReference type="ARBA" id="ARBA00007025"/>
    </source>
</evidence>
<dbReference type="PANTHER" id="PTHR45797">
    <property type="entry name" value="RAD54-LIKE"/>
    <property type="match status" value="1"/>
</dbReference>
<proteinExistence type="inferred from homology"/>
<protein>
    <submittedName>
        <fullName evidence="9">Uncharacterized protein</fullName>
    </submittedName>
</protein>
<comment type="caution">
    <text evidence="9">The sequence shown here is derived from an EMBL/GenBank/DDBJ whole genome shotgun (WGS) entry which is preliminary data.</text>
</comment>
<evidence type="ECO:0000313" key="9">
    <source>
        <dbReference type="EMBL" id="MCD7462189.1"/>
    </source>
</evidence>
<keyword evidence="3" id="KW-0547">Nucleotide-binding</keyword>
<dbReference type="SUPFAM" id="SSF52540">
    <property type="entry name" value="P-loop containing nucleoside triphosphate hydrolases"/>
    <property type="match status" value="1"/>
</dbReference>
<dbReference type="Gene3D" id="3.40.50.300">
    <property type="entry name" value="P-loop containing nucleotide triphosphate hydrolases"/>
    <property type="match status" value="1"/>
</dbReference>
<name>A0ABS8SUM2_DATST</name>
<feature type="region of interest" description="Disordered" evidence="8">
    <location>
        <begin position="21"/>
        <end position="44"/>
    </location>
</feature>
<evidence type="ECO:0000256" key="3">
    <source>
        <dbReference type="ARBA" id="ARBA00022741"/>
    </source>
</evidence>
<reference evidence="9 10" key="1">
    <citation type="journal article" date="2021" name="BMC Genomics">
        <title>Datura genome reveals duplications of psychoactive alkaloid biosynthetic genes and high mutation rate following tissue culture.</title>
        <authorList>
            <person name="Rajewski A."/>
            <person name="Carter-House D."/>
            <person name="Stajich J."/>
            <person name="Litt A."/>
        </authorList>
    </citation>
    <scope>NUCLEOTIDE SEQUENCE [LARGE SCALE GENOMIC DNA]</scope>
    <source>
        <strain evidence="9">AR-01</strain>
    </source>
</reference>
<keyword evidence="6" id="KW-0238">DNA-binding</keyword>
<evidence type="ECO:0000256" key="1">
    <source>
        <dbReference type="ARBA" id="ARBA00004123"/>
    </source>
</evidence>
<comment type="similarity">
    <text evidence="2">Belongs to the SNF2/RAD54 helicase family.</text>
</comment>
<evidence type="ECO:0000256" key="4">
    <source>
        <dbReference type="ARBA" id="ARBA00022806"/>
    </source>
</evidence>
<evidence type="ECO:0000256" key="7">
    <source>
        <dbReference type="ARBA" id="ARBA00023242"/>
    </source>
</evidence>
<keyword evidence="5" id="KW-0067">ATP-binding</keyword>
<gene>
    <name evidence="9" type="ORF">HAX54_047952</name>
</gene>
<accession>A0ABS8SUM2</accession>
<evidence type="ECO:0000256" key="6">
    <source>
        <dbReference type="ARBA" id="ARBA00023125"/>
    </source>
</evidence>
<keyword evidence="4" id="KW-0347">Helicase</keyword>
<dbReference type="InterPro" id="IPR027417">
    <property type="entry name" value="P-loop_NTPase"/>
</dbReference>
<dbReference type="PANTHER" id="PTHR45797:SF1">
    <property type="entry name" value="HELICASE ARIP4"/>
    <property type="match status" value="1"/>
</dbReference>
<comment type="subcellular location">
    <subcellularLocation>
        <location evidence="1">Nucleus</location>
    </subcellularLocation>
</comment>
<organism evidence="9 10">
    <name type="scientific">Datura stramonium</name>
    <name type="common">Jimsonweed</name>
    <name type="synonym">Common thornapple</name>
    <dbReference type="NCBI Taxonomy" id="4076"/>
    <lineage>
        <taxon>Eukaryota</taxon>
        <taxon>Viridiplantae</taxon>
        <taxon>Streptophyta</taxon>
        <taxon>Embryophyta</taxon>
        <taxon>Tracheophyta</taxon>
        <taxon>Spermatophyta</taxon>
        <taxon>Magnoliopsida</taxon>
        <taxon>eudicotyledons</taxon>
        <taxon>Gunneridae</taxon>
        <taxon>Pentapetalae</taxon>
        <taxon>asterids</taxon>
        <taxon>lamiids</taxon>
        <taxon>Solanales</taxon>
        <taxon>Solanaceae</taxon>
        <taxon>Solanoideae</taxon>
        <taxon>Datureae</taxon>
        <taxon>Datura</taxon>
    </lineage>
</organism>
<dbReference type="Proteomes" id="UP000823775">
    <property type="component" value="Unassembled WGS sequence"/>
</dbReference>
<evidence type="ECO:0000313" key="10">
    <source>
        <dbReference type="Proteomes" id="UP000823775"/>
    </source>
</evidence>
<dbReference type="EMBL" id="JACEIK010000786">
    <property type="protein sequence ID" value="MCD7462189.1"/>
    <property type="molecule type" value="Genomic_DNA"/>
</dbReference>
<evidence type="ECO:0000256" key="8">
    <source>
        <dbReference type="SAM" id="MobiDB-lite"/>
    </source>
</evidence>
<dbReference type="InterPro" id="IPR044574">
    <property type="entry name" value="ARIP4-like"/>
</dbReference>